<proteinExistence type="predicted"/>
<reference evidence="1" key="1">
    <citation type="submission" date="2022-01" db="EMBL/GenBank/DDBJ databases">
        <authorList>
            <person name="Lagorce A."/>
        </authorList>
    </citation>
    <scope>NUCLEOTIDE SEQUENCE</scope>
    <source>
        <strain evidence="1">Th15_F1_A12</strain>
    </source>
</reference>
<keyword evidence="4" id="KW-1185">Reference proteome</keyword>
<dbReference type="EMBL" id="CAKMUD010000001">
    <property type="protein sequence ID" value="CAH1567226.1"/>
    <property type="molecule type" value="Genomic_DNA"/>
</dbReference>
<protein>
    <submittedName>
        <fullName evidence="1">Uncharacterized protein</fullName>
    </submittedName>
</protein>
<evidence type="ECO:0000313" key="2">
    <source>
        <dbReference type="EMBL" id="MFH0271281.1"/>
    </source>
</evidence>
<evidence type="ECO:0000313" key="4">
    <source>
        <dbReference type="Proteomes" id="UP001607221"/>
    </source>
</evidence>
<comment type="caution">
    <text evidence="1">The sequence shown here is derived from an EMBL/GenBank/DDBJ whole genome shotgun (WGS) entry which is preliminary data.</text>
</comment>
<gene>
    <name evidence="2" type="ORF">ACGRHZ_08045</name>
    <name evidence="1" type="ORF">THF1A12_10568</name>
</gene>
<dbReference type="RefSeq" id="WP_227740561.1">
    <property type="nucleotide sequence ID" value="NZ_BBKZ01000054.1"/>
</dbReference>
<dbReference type="Proteomes" id="UP001295462">
    <property type="component" value="Unassembled WGS sequence"/>
</dbReference>
<dbReference type="EMBL" id="JBIHSE010000001">
    <property type="protein sequence ID" value="MFH0271281.1"/>
    <property type="molecule type" value="Genomic_DNA"/>
</dbReference>
<evidence type="ECO:0000313" key="1">
    <source>
        <dbReference type="EMBL" id="CAH1567226.1"/>
    </source>
</evidence>
<reference evidence="2 4" key="2">
    <citation type="submission" date="2024-10" db="EMBL/GenBank/DDBJ databases">
        <authorList>
            <person name="Yibar A."/>
            <person name="Saticioglu I.B."/>
            <person name="Duman M."/>
            <person name="Ajmi N."/>
            <person name="Gurler F."/>
            <person name="Ay H."/>
            <person name="Onuk E."/>
            <person name="Guler S."/>
            <person name="Romalde J.L."/>
        </authorList>
    </citation>
    <scope>NUCLEOTIDE SEQUENCE [LARGE SCALE GENOMIC DNA]</scope>
    <source>
        <strain evidence="2 4">1-TCBS-A</strain>
    </source>
</reference>
<organism evidence="1 3">
    <name type="scientific">Vibrio jasicida</name>
    <dbReference type="NCBI Taxonomy" id="766224"/>
    <lineage>
        <taxon>Bacteria</taxon>
        <taxon>Pseudomonadati</taxon>
        <taxon>Pseudomonadota</taxon>
        <taxon>Gammaproteobacteria</taxon>
        <taxon>Vibrionales</taxon>
        <taxon>Vibrionaceae</taxon>
        <taxon>Vibrio</taxon>
    </lineage>
</organism>
<sequence>MKDKMETYWVQLVDKASTASDLSDLTRSRLRGCIGKYGLRYKVEGGVLSEHRYNRKNLVNSMEGEAETSPS</sequence>
<dbReference type="GeneID" id="48227924"/>
<dbReference type="AlphaFoldDB" id="A0AAU9QFS2"/>
<evidence type="ECO:0000313" key="3">
    <source>
        <dbReference type="Proteomes" id="UP001295462"/>
    </source>
</evidence>
<accession>A0AAU9QFS2</accession>
<name>A0AAU9QFS2_9VIBR</name>
<dbReference type="Proteomes" id="UP001607221">
    <property type="component" value="Unassembled WGS sequence"/>
</dbReference>